<dbReference type="Proteomes" id="UP000005017">
    <property type="component" value="Unassembled WGS sequence"/>
</dbReference>
<reference evidence="3" key="1">
    <citation type="submission" date="2009-12" db="EMBL/GenBank/DDBJ databases">
        <title>Sequence of Clostridiales genomosp. BVAB3 str. UPII9-5.</title>
        <authorList>
            <person name="Madupu R."/>
            <person name="Durkin A.S."/>
            <person name="Torralba M."/>
            <person name="Methe B."/>
            <person name="Sutton G.G."/>
            <person name="Strausberg R.L."/>
            <person name="Nelson K.E."/>
        </authorList>
    </citation>
    <scope>NUCLEOTIDE SEQUENCE [LARGE SCALE GENOMIC DNA]</scope>
    <source>
        <strain evidence="3">W1219</strain>
    </source>
</reference>
<dbReference type="PANTHER" id="PTHR43830">
    <property type="entry name" value="PROTEIN PSP1"/>
    <property type="match status" value="1"/>
</dbReference>
<organism evidence="2 3">
    <name type="scientific">Bulleidia extructa W1219</name>
    <dbReference type="NCBI Taxonomy" id="679192"/>
    <lineage>
        <taxon>Bacteria</taxon>
        <taxon>Bacillati</taxon>
        <taxon>Bacillota</taxon>
        <taxon>Erysipelotrichia</taxon>
        <taxon>Erysipelotrichales</taxon>
        <taxon>Erysipelotrichaceae</taxon>
        <taxon>Bulleidia</taxon>
    </lineage>
</organism>
<sequence length="331" mass="37805">MTTVEENSCACPLQQEDPDIHFPYSVAVRFRNGSRLYSFGTQDGTIKKGSYVVVETEQGLELAEVEADAIDPAKYKLKMPQKEILRVASEKDVWMNEQNIALEKEALEVCRTGIAQFQLEMNLLNVQYNLDRTKVLFIYAADQRVDFRELLRFLGSKLHCRIELRQIGDRDKAKMIGAIGVCGRETCCSSFKDKFDVISINMAKNQNLALNIDKLSGMCGKLMCCLKYEDDAYKMASQSLPKIGSHIQWEGQDYRLSSINVLREEARLDNRESVVYVSFAELRGEEKPVIEPKVSAVKKEVIKKEVVKKETIKKENSAPLPKKKKKVVYRR</sequence>
<dbReference type="InterPro" id="IPR007557">
    <property type="entry name" value="PSP1_C"/>
</dbReference>
<dbReference type="RefSeq" id="WP_006626718.1">
    <property type="nucleotide sequence ID" value="NZ_ADFR01000002.1"/>
</dbReference>
<evidence type="ECO:0000313" key="3">
    <source>
        <dbReference type="Proteomes" id="UP000005017"/>
    </source>
</evidence>
<evidence type="ECO:0000259" key="1">
    <source>
        <dbReference type="PROSITE" id="PS51411"/>
    </source>
</evidence>
<evidence type="ECO:0000313" key="2">
    <source>
        <dbReference type="EMBL" id="EFC06373.1"/>
    </source>
</evidence>
<keyword evidence="3" id="KW-1185">Reference proteome</keyword>
<dbReference type="STRING" id="679192.HMPREF9013_1081"/>
<dbReference type="PROSITE" id="PS51411">
    <property type="entry name" value="PSP1_C"/>
    <property type="match status" value="1"/>
</dbReference>
<name>D2MMU7_9FIRM</name>
<dbReference type="AlphaFoldDB" id="D2MMU7"/>
<proteinExistence type="predicted"/>
<dbReference type="GO" id="GO:0005737">
    <property type="term" value="C:cytoplasm"/>
    <property type="evidence" value="ECO:0007669"/>
    <property type="project" value="TreeGrafter"/>
</dbReference>
<dbReference type="Pfam" id="PF04468">
    <property type="entry name" value="PSP1"/>
    <property type="match status" value="1"/>
</dbReference>
<feature type="domain" description="PSP1 C-terminal" evidence="1">
    <location>
        <begin position="82"/>
        <end position="167"/>
    </location>
</feature>
<dbReference type="NCBIfam" id="NF041131">
    <property type="entry name" value="RicT_YaaT_fam"/>
    <property type="match status" value="1"/>
</dbReference>
<dbReference type="InterPro" id="IPR047767">
    <property type="entry name" value="PSP1-like"/>
</dbReference>
<dbReference type="eggNOG" id="COG1774">
    <property type="taxonomic scope" value="Bacteria"/>
</dbReference>
<dbReference type="OrthoDB" id="9779344at2"/>
<protein>
    <submittedName>
        <fullName evidence="2">PSP1 C-terminal domain protein</fullName>
    </submittedName>
</protein>
<dbReference type="EMBL" id="ADFR01000002">
    <property type="protein sequence ID" value="EFC06373.1"/>
    <property type="molecule type" value="Genomic_DNA"/>
</dbReference>
<gene>
    <name evidence="2" type="ORF">HMPREF9013_1081</name>
</gene>
<comment type="caution">
    <text evidence="2">The sequence shown here is derived from an EMBL/GenBank/DDBJ whole genome shotgun (WGS) entry which is preliminary data.</text>
</comment>
<dbReference type="PANTHER" id="PTHR43830:SF3">
    <property type="entry name" value="PROTEIN PSP1"/>
    <property type="match status" value="1"/>
</dbReference>
<accession>D2MMU7</accession>